<dbReference type="SUPFAM" id="SSF51395">
    <property type="entry name" value="FMN-linked oxidoreductases"/>
    <property type="match status" value="1"/>
</dbReference>
<keyword evidence="1" id="KW-0812">Transmembrane</keyword>
<keyword evidence="1" id="KW-0472">Membrane</keyword>
<name>A0A8H7RIH1_9FUNG</name>
<dbReference type="EMBL" id="JAEPRC010000056">
    <property type="protein sequence ID" value="KAG2212069.1"/>
    <property type="molecule type" value="Genomic_DNA"/>
</dbReference>
<dbReference type="AlphaFoldDB" id="A0A8H7RIH1"/>
<keyword evidence="1" id="KW-1133">Transmembrane helix</keyword>
<accession>A0A8H7RIH1</accession>
<evidence type="ECO:0000256" key="1">
    <source>
        <dbReference type="SAM" id="Phobius"/>
    </source>
</evidence>
<evidence type="ECO:0000313" key="3">
    <source>
        <dbReference type="Proteomes" id="UP000650833"/>
    </source>
</evidence>
<feature type="transmembrane region" description="Helical" evidence="1">
    <location>
        <begin position="20"/>
        <end position="36"/>
    </location>
</feature>
<organism evidence="2 3">
    <name type="scientific">Mucor plumbeus</name>
    <dbReference type="NCBI Taxonomy" id="97098"/>
    <lineage>
        <taxon>Eukaryota</taxon>
        <taxon>Fungi</taxon>
        <taxon>Fungi incertae sedis</taxon>
        <taxon>Mucoromycota</taxon>
        <taxon>Mucoromycotina</taxon>
        <taxon>Mucoromycetes</taxon>
        <taxon>Mucorales</taxon>
        <taxon>Mucorineae</taxon>
        <taxon>Mucoraceae</taxon>
        <taxon>Mucor</taxon>
    </lineage>
</organism>
<proteinExistence type="predicted"/>
<protein>
    <submittedName>
        <fullName evidence="2">Uncharacterized protein</fullName>
    </submittedName>
</protein>
<reference evidence="2" key="1">
    <citation type="submission" date="2020-12" db="EMBL/GenBank/DDBJ databases">
        <title>Metabolic potential, ecology and presence of endohyphal bacteria is reflected in genomic diversity of Mucoromycotina.</title>
        <authorList>
            <person name="Muszewska A."/>
            <person name="Okrasinska A."/>
            <person name="Steczkiewicz K."/>
            <person name="Drgas O."/>
            <person name="Orlowska M."/>
            <person name="Perlinska-Lenart U."/>
            <person name="Aleksandrzak-Piekarczyk T."/>
            <person name="Szatraj K."/>
            <person name="Zielenkiewicz U."/>
            <person name="Pilsyk S."/>
            <person name="Malc E."/>
            <person name="Mieczkowski P."/>
            <person name="Kruszewska J.S."/>
            <person name="Biernat P."/>
            <person name="Pawlowska J."/>
        </authorList>
    </citation>
    <scope>NUCLEOTIDE SEQUENCE</scope>
    <source>
        <strain evidence="2">CBS 226.32</strain>
    </source>
</reference>
<gene>
    <name evidence="2" type="ORF">INT46_009443</name>
</gene>
<sequence length="84" mass="9124">MSEVQAVDAVIEVVGAEYTVIRLFLGISLLILLNLIKNLEGPFIAANGFSSTPEKVIEIIEKTDGLVAFGHAFIAIPELPKRRC</sequence>
<keyword evidence="3" id="KW-1185">Reference proteome</keyword>
<comment type="caution">
    <text evidence="2">The sequence shown here is derived from an EMBL/GenBank/DDBJ whole genome shotgun (WGS) entry which is preliminary data.</text>
</comment>
<dbReference type="Proteomes" id="UP000650833">
    <property type="component" value="Unassembled WGS sequence"/>
</dbReference>
<evidence type="ECO:0000313" key="2">
    <source>
        <dbReference type="EMBL" id="KAG2212069.1"/>
    </source>
</evidence>